<feature type="chain" id="PRO_5045902878" evidence="7">
    <location>
        <begin position="30"/>
        <end position="305"/>
    </location>
</feature>
<dbReference type="InterPro" id="IPR009003">
    <property type="entry name" value="Peptidase_S1_PA"/>
</dbReference>
<dbReference type="PROSITE" id="PS50240">
    <property type="entry name" value="TRYPSIN_DOM"/>
    <property type="match status" value="1"/>
</dbReference>
<dbReference type="InterPro" id="IPR001254">
    <property type="entry name" value="Trypsin_dom"/>
</dbReference>
<dbReference type="PANTHER" id="PTHR24276:SF98">
    <property type="entry name" value="FI18310P1-RELATED"/>
    <property type="match status" value="1"/>
</dbReference>
<keyword evidence="3 6" id="KW-0378">Hydrolase</keyword>
<dbReference type="InterPro" id="IPR033116">
    <property type="entry name" value="TRYPSIN_SER"/>
</dbReference>
<dbReference type="PROSITE" id="PS00135">
    <property type="entry name" value="TRYPSIN_SER"/>
    <property type="match status" value="1"/>
</dbReference>
<dbReference type="Gene3D" id="2.40.10.10">
    <property type="entry name" value="Trypsin-like serine proteases"/>
    <property type="match status" value="1"/>
</dbReference>
<evidence type="ECO:0000256" key="5">
    <source>
        <dbReference type="ARBA" id="ARBA00023157"/>
    </source>
</evidence>
<evidence type="ECO:0000256" key="2">
    <source>
        <dbReference type="ARBA" id="ARBA00022670"/>
    </source>
</evidence>
<keyword evidence="9" id="KW-1185">Reference proteome</keyword>
<dbReference type="GO" id="GO:0004252">
    <property type="term" value="F:serine-type endopeptidase activity"/>
    <property type="evidence" value="ECO:0007669"/>
    <property type="project" value="InterPro"/>
</dbReference>
<feature type="signal peptide" evidence="7">
    <location>
        <begin position="1"/>
        <end position="29"/>
    </location>
</feature>
<dbReference type="InterPro" id="IPR001314">
    <property type="entry name" value="Peptidase_S1A"/>
</dbReference>
<evidence type="ECO:0000256" key="6">
    <source>
        <dbReference type="RuleBase" id="RU363034"/>
    </source>
</evidence>
<name>A0A6J0BX72_NEOLC</name>
<keyword evidence="4 6" id="KW-0720">Serine protease</keyword>
<keyword evidence="2 6" id="KW-0645">Protease</keyword>
<sequence>MKLNTLSTILTCAPLLLLLHGSSRSTVLASPYSDNDSGRRIINGQQADPADFPFLVRLVADGNLCGGSIINNYWIVTAAHCIVRDRCQAIKIYPSNSQRGQPPPIHTAECVIHPQNDPRRYAFDVALIRTVENMVSGGLKAISLPPPGTRYPPGTPATIVGWGKMGYDEYPQTLLRGQSVLVTWDVCNSEFKPGANRCSGNPDCNVEDIPNRILCARGQGPDPQSTCGGDSGGPVIINGDLAAINTAAIYDSNDTLKAGCVPASPTMHTSIVDYLPWLFSLVDPSVNTAGFPVAPESSTTLLVDG</sequence>
<evidence type="ECO:0000256" key="1">
    <source>
        <dbReference type="ARBA" id="ARBA00007664"/>
    </source>
</evidence>
<evidence type="ECO:0000313" key="9">
    <source>
        <dbReference type="Proteomes" id="UP000829291"/>
    </source>
</evidence>
<gene>
    <name evidence="10" type="primary">LOC107224110</name>
</gene>
<dbReference type="PRINTS" id="PR00722">
    <property type="entry name" value="CHYMOTRYPSIN"/>
</dbReference>
<keyword evidence="7" id="KW-0732">Signal</keyword>
<dbReference type="SUPFAM" id="SSF50494">
    <property type="entry name" value="Trypsin-like serine proteases"/>
    <property type="match status" value="1"/>
</dbReference>
<dbReference type="Pfam" id="PF00089">
    <property type="entry name" value="Trypsin"/>
    <property type="match status" value="1"/>
</dbReference>
<accession>A0A6J0BX72</accession>
<dbReference type="GO" id="GO:0006508">
    <property type="term" value="P:proteolysis"/>
    <property type="evidence" value="ECO:0007669"/>
    <property type="project" value="UniProtKB-KW"/>
</dbReference>
<dbReference type="InterPro" id="IPR018114">
    <property type="entry name" value="TRYPSIN_HIS"/>
</dbReference>
<dbReference type="FunCoup" id="A0A6J0BX72">
    <property type="interactions" value="96"/>
</dbReference>
<keyword evidence="5" id="KW-1015">Disulfide bond</keyword>
<comment type="similarity">
    <text evidence="1">Belongs to the peptidase S1 family.</text>
</comment>
<evidence type="ECO:0000256" key="3">
    <source>
        <dbReference type="ARBA" id="ARBA00022801"/>
    </source>
</evidence>
<proteinExistence type="inferred from homology"/>
<dbReference type="GeneID" id="107224110"/>
<dbReference type="OrthoDB" id="6380398at2759"/>
<dbReference type="InterPro" id="IPR043504">
    <property type="entry name" value="Peptidase_S1_PA_chymotrypsin"/>
</dbReference>
<evidence type="ECO:0000313" key="10">
    <source>
        <dbReference type="RefSeq" id="XP_015519526.2"/>
    </source>
</evidence>
<organism evidence="10">
    <name type="scientific">Neodiprion lecontei</name>
    <name type="common">Redheaded pine sawfly</name>
    <dbReference type="NCBI Taxonomy" id="441921"/>
    <lineage>
        <taxon>Eukaryota</taxon>
        <taxon>Metazoa</taxon>
        <taxon>Ecdysozoa</taxon>
        <taxon>Arthropoda</taxon>
        <taxon>Hexapoda</taxon>
        <taxon>Insecta</taxon>
        <taxon>Pterygota</taxon>
        <taxon>Neoptera</taxon>
        <taxon>Endopterygota</taxon>
        <taxon>Hymenoptera</taxon>
        <taxon>Tenthredinoidea</taxon>
        <taxon>Diprionidae</taxon>
        <taxon>Diprioninae</taxon>
        <taxon>Neodiprion</taxon>
    </lineage>
</organism>
<dbReference type="SMART" id="SM00020">
    <property type="entry name" value="Tryp_SPc"/>
    <property type="match status" value="1"/>
</dbReference>
<evidence type="ECO:0000256" key="7">
    <source>
        <dbReference type="SAM" id="SignalP"/>
    </source>
</evidence>
<reference evidence="10" key="1">
    <citation type="submission" date="2025-08" db="UniProtKB">
        <authorList>
            <consortium name="RefSeq"/>
        </authorList>
    </citation>
    <scope>IDENTIFICATION</scope>
    <source>
        <tissue evidence="10">Thorax and Abdomen</tissue>
    </source>
</reference>
<dbReference type="PROSITE" id="PS00134">
    <property type="entry name" value="TRYPSIN_HIS"/>
    <property type="match status" value="1"/>
</dbReference>
<dbReference type="CDD" id="cd00190">
    <property type="entry name" value="Tryp_SPc"/>
    <property type="match status" value="1"/>
</dbReference>
<dbReference type="InterPro" id="IPR050430">
    <property type="entry name" value="Peptidase_S1"/>
</dbReference>
<dbReference type="Proteomes" id="UP000829291">
    <property type="component" value="Chromosome 2"/>
</dbReference>
<protein>
    <submittedName>
        <fullName evidence="10">Trypsin-1</fullName>
    </submittedName>
</protein>
<dbReference type="InParanoid" id="A0A6J0BX72"/>
<dbReference type="KEGG" id="nlo:107224110"/>
<dbReference type="RefSeq" id="XP_015519526.2">
    <property type="nucleotide sequence ID" value="XM_015664040.2"/>
</dbReference>
<evidence type="ECO:0000259" key="8">
    <source>
        <dbReference type="PROSITE" id="PS50240"/>
    </source>
</evidence>
<feature type="domain" description="Peptidase S1" evidence="8">
    <location>
        <begin position="41"/>
        <end position="283"/>
    </location>
</feature>
<evidence type="ECO:0000256" key="4">
    <source>
        <dbReference type="ARBA" id="ARBA00022825"/>
    </source>
</evidence>
<dbReference type="PANTHER" id="PTHR24276">
    <property type="entry name" value="POLYSERASE-RELATED"/>
    <property type="match status" value="1"/>
</dbReference>